<evidence type="ECO:0000256" key="6">
    <source>
        <dbReference type="SAM" id="SignalP"/>
    </source>
</evidence>
<comment type="cofactor">
    <cofactor evidence="1">
        <name>NAD(+)</name>
        <dbReference type="ChEBI" id="CHEBI:57540"/>
    </cofactor>
</comment>
<dbReference type="Pfam" id="PF01408">
    <property type="entry name" value="GFO_IDH_MocA"/>
    <property type="match status" value="1"/>
</dbReference>
<dbReference type="Proteomes" id="UP001168528">
    <property type="component" value="Unassembled WGS sequence"/>
</dbReference>
<evidence type="ECO:0000313" key="10">
    <source>
        <dbReference type="Proteomes" id="UP001168528"/>
    </source>
</evidence>
<dbReference type="PANTHER" id="PTHR43818">
    <property type="entry name" value="BCDNA.GH03377"/>
    <property type="match status" value="1"/>
</dbReference>
<evidence type="ECO:0000256" key="2">
    <source>
        <dbReference type="ARBA" id="ARBA00009329"/>
    </source>
</evidence>
<dbReference type="Gene3D" id="3.40.50.720">
    <property type="entry name" value="NAD(P)-binding Rossmann-like Domain"/>
    <property type="match status" value="1"/>
</dbReference>
<evidence type="ECO:0000256" key="3">
    <source>
        <dbReference type="ARBA" id="ARBA00022801"/>
    </source>
</evidence>
<keyword evidence="6" id="KW-0732">Signal</keyword>
<dbReference type="Pfam" id="PF21252">
    <property type="entry name" value="Glyco_hydro_109_C"/>
    <property type="match status" value="1"/>
</dbReference>
<dbReference type="InterPro" id="IPR050463">
    <property type="entry name" value="Gfo/Idh/MocA_oxidrdct_glycsds"/>
</dbReference>
<keyword evidence="4" id="KW-0520">NAD</keyword>
<evidence type="ECO:0000256" key="5">
    <source>
        <dbReference type="ARBA" id="ARBA00023295"/>
    </source>
</evidence>
<evidence type="ECO:0000259" key="8">
    <source>
        <dbReference type="Pfam" id="PF21252"/>
    </source>
</evidence>
<dbReference type="EMBL" id="JAUKPO010000001">
    <property type="protein sequence ID" value="MDO1445427.1"/>
    <property type="molecule type" value="Genomic_DNA"/>
</dbReference>
<protein>
    <submittedName>
        <fullName evidence="9">Gfo/Idh/MocA family oxidoreductase</fullName>
    </submittedName>
</protein>
<dbReference type="InterPro" id="IPR006311">
    <property type="entry name" value="TAT_signal"/>
</dbReference>
<dbReference type="Gene3D" id="3.30.360.10">
    <property type="entry name" value="Dihydrodipicolinate Reductase, domain 2"/>
    <property type="match status" value="1"/>
</dbReference>
<evidence type="ECO:0000313" key="9">
    <source>
        <dbReference type="EMBL" id="MDO1445427.1"/>
    </source>
</evidence>
<name>A0ABT8R002_9BACT</name>
<evidence type="ECO:0000256" key="4">
    <source>
        <dbReference type="ARBA" id="ARBA00023027"/>
    </source>
</evidence>
<evidence type="ECO:0000256" key="1">
    <source>
        <dbReference type="ARBA" id="ARBA00001911"/>
    </source>
</evidence>
<dbReference type="NCBIfam" id="TIGR01409">
    <property type="entry name" value="TAT_signal_seq"/>
    <property type="match status" value="1"/>
</dbReference>
<feature type="domain" description="Glycosyl hydrolase 109 C-terminal" evidence="8">
    <location>
        <begin position="201"/>
        <end position="358"/>
    </location>
</feature>
<dbReference type="SUPFAM" id="SSF51735">
    <property type="entry name" value="NAD(P)-binding Rossmann-fold domains"/>
    <property type="match status" value="1"/>
</dbReference>
<gene>
    <name evidence="9" type="ORF">Q0590_04150</name>
</gene>
<comment type="caution">
    <text evidence="9">The sequence shown here is derived from an EMBL/GenBank/DDBJ whole genome shotgun (WGS) entry which is preliminary data.</text>
</comment>
<feature type="domain" description="Gfo/Idh/MocA-like oxidoreductase N-terminal" evidence="7">
    <location>
        <begin position="65"/>
        <end position="190"/>
    </location>
</feature>
<dbReference type="PROSITE" id="PS51318">
    <property type="entry name" value="TAT"/>
    <property type="match status" value="1"/>
</dbReference>
<dbReference type="PANTHER" id="PTHR43818:SF1">
    <property type="entry name" value="GLYCOSYL HYDROLASE FAMILY 109 PROTEIN"/>
    <property type="match status" value="1"/>
</dbReference>
<accession>A0ABT8R002</accession>
<organism evidence="9 10">
    <name type="scientific">Rhodocytophaga aerolata</name>
    <dbReference type="NCBI Taxonomy" id="455078"/>
    <lineage>
        <taxon>Bacteria</taxon>
        <taxon>Pseudomonadati</taxon>
        <taxon>Bacteroidota</taxon>
        <taxon>Cytophagia</taxon>
        <taxon>Cytophagales</taxon>
        <taxon>Rhodocytophagaceae</taxon>
        <taxon>Rhodocytophaga</taxon>
    </lineage>
</organism>
<dbReference type="PROSITE" id="PS51257">
    <property type="entry name" value="PROKAR_LIPOPROTEIN"/>
    <property type="match status" value="1"/>
</dbReference>
<keyword evidence="5" id="KW-0326">Glycosidase</keyword>
<comment type="similarity">
    <text evidence="2">Belongs to the Gfo/Idh/MocA family. Glycosyl hydrolase 109 subfamily.</text>
</comment>
<dbReference type="InterPro" id="IPR036291">
    <property type="entry name" value="NAD(P)-bd_dom_sf"/>
</dbReference>
<dbReference type="RefSeq" id="WP_302036215.1">
    <property type="nucleotide sequence ID" value="NZ_JAUKPO010000001.1"/>
</dbReference>
<feature type="chain" id="PRO_5046784074" evidence="6">
    <location>
        <begin position="23"/>
        <end position="475"/>
    </location>
</feature>
<keyword evidence="3" id="KW-0378">Hydrolase</keyword>
<reference evidence="9" key="1">
    <citation type="submission" date="2023-07" db="EMBL/GenBank/DDBJ databases">
        <title>The genome sequence of Rhodocytophaga aerolata KACC 12507.</title>
        <authorList>
            <person name="Zhang X."/>
        </authorList>
    </citation>
    <scope>NUCLEOTIDE SEQUENCE</scope>
    <source>
        <strain evidence="9">KACC 12507</strain>
    </source>
</reference>
<keyword evidence="10" id="KW-1185">Reference proteome</keyword>
<proteinExistence type="inferred from homology"/>
<dbReference type="InterPro" id="IPR000683">
    <property type="entry name" value="Gfo/Idh/MocA-like_OxRdtase_N"/>
</dbReference>
<feature type="signal peptide" evidence="6">
    <location>
        <begin position="1"/>
        <end position="22"/>
    </location>
</feature>
<dbReference type="InterPro" id="IPR049303">
    <property type="entry name" value="Glyco_hydro_109_C"/>
</dbReference>
<dbReference type="InterPro" id="IPR019546">
    <property type="entry name" value="TAT_signal_bac_arc"/>
</dbReference>
<evidence type="ECO:0000259" key="7">
    <source>
        <dbReference type="Pfam" id="PF01408"/>
    </source>
</evidence>
<sequence length="475" mass="53211">MSTKRRDFLKLTGLAGISMAGAGVITSCSNAQTQPEKTEQAKASGKNHTQQFNMCGYAAPKLETVRIGFIGLGNRGPGAVQRISHIQGVEIKALCDLRTEKAEAAKKLLENSSHQPTLYSGKAEAWKELCDRKDIDLVYIATPWHLHTPMAVYAMEQGKHVATEVPAAKTLDECWQLVETSERTRKHCMMLENCCYDFFEMLTLNMARQGLFGEIIHGEGAYIHDLLDMNFNKETYHDMWRLKENFRNGSLYPTHGLGPICQVMNINRGDQMDYLVSVSSNDFMMKEKAVQLAATDPFYKDYTNKNYRGNINTTTIRTKKGKTIMVQHDVTSPRPYSRIHLVSGTKGVASKWPSPERIATGHEKWLTDEELAPLREQYEPELIKKLGEMAKKIGGHGGMDFLMDWRLIDCLRNGLPLDQDVYDAALWSAVAPLSEWSVANRSNSIDVPDFTAGAWQKNAPVDITLRGGGTTTVKV</sequence>